<dbReference type="OrthoDB" id="9803416at2"/>
<feature type="transmembrane region" description="Helical" evidence="8">
    <location>
        <begin position="360"/>
        <end position="380"/>
    </location>
</feature>
<keyword evidence="6 8" id="KW-1133">Transmembrane helix</keyword>
<name>A0A1J0ACS4_9CYAN</name>
<keyword evidence="10" id="KW-1185">Reference proteome</keyword>
<dbReference type="GO" id="GO:0005886">
    <property type="term" value="C:plasma membrane"/>
    <property type="evidence" value="ECO:0007669"/>
    <property type="project" value="UniProtKB-SubCell"/>
</dbReference>
<evidence type="ECO:0000256" key="3">
    <source>
        <dbReference type="ARBA" id="ARBA00022448"/>
    </source>
</evidence>
<keyword evidence="3 8" id="KW-0813">Transport</keyword>
<evidence type="ECO:0000256" key="5">
    <source>
        <dbReference type="ARBA" id="ARBA00022692"/>
    </source>
</evidence>
<evidence type="ECO:0000256" key="1">
    <source>
        <dbReference type="ARBA" id="ARBA00004651"/>
    </source>
</evidence>
<dbReference type="Proteomes" id="UP000180235">
    <property type="component" value="Chromosome"/>
</dbReference>
<evidence type="ECO:0000256" key="8">
    <source>
        <dbReference type="RuleBase" id="RU362010"/>
    </source>
</evidence>
<dbReference type="SUPFAM" id="SSF143865">
    <property type="entry name" value="CorA soluble domain-like"/>
    <property type="match status" value="1"/>
</dbReference>
<gene>
    <name evidence="8 9" type="primary">corA</name>
    <name evidence="9" type="ORF">GlitD10_1400</name>
</gene>
<dbReference type="InterPro" id="IPR045863">
    <property type="entry name" value="CorA_TM1_TM2"/>
</dbReference>
<dbReference type="SUPFAM" id="SSF144083">
    <property type="entry name" value="Magnesium transport protein CorA, transmembrane region"/>
    <property type="match status" value="1"/>
</dbReference>
<keyword evidence="8" id="KW-0460">Magnesium</keyword>
<feature type="transmembrane region" description="Helical" evidence="8">
    <location>
        <begin position="322"/>
        <end position="340"/>
    </location>
</feature>
<dbReference type="RefSeq" id="WP_084111561.1">
    <property type="nucleotide sequence ID" value="NZ_CP017675.1"/>
</dbReference>
<dbReference type="EMBL" id="CP017675">
    <property type="protein sequence ID" value="APB33721.1"/>
    <property type="molecule type" value="Genomic_DNA"/>
</dbReference>
<accession>A0A1J0ACS4</accession>
<reference evidence="9 10" key="1">
    <citation type="submission" date="2016-10" db="EMBL/GenBank/DDBJ databases">
        <title>Description of Gloeomargarita lithophora gen. nov., sp. nov., a thylakoid-bearing basal-branching cyanobacterium with intracellular carbonates, and proposal for Gloeomargaritales ord. nov.</title>
        <authorList>
            <person name="Moreira D."/>
            <person name="Tavera R."/>
            <person name="Benzerara K."/>
            <person name="Skouri-Panet F."/>
            <person name="Couradeau E."/>
            <person name="Gerard E."/>
            <person name="Loussert C."/>
            <person name="Novelo E."/>
            <person name="Zivanovic Y."/>
            <person name="Lopez-Garcia P."/>
        </authorList>
    </citation>
    <scope>NUCLEOTIDE SEQUENCE [LARGE SCALE GENOMIC DNA]</scope>
    <source>
        <strain evidence="9 10">D10</strain>
    </source>
</reference>
<keyword evidence="7 8" id="KW-0472">Membrane</keyword>
<comment type="function">
    <text evidence="8">Mediates influx of magnesium ions.</text>
</comment>
<proteinExistence type="inferred from homology"/>
<comment type="subcellular location">
    <subcellularLocation>
        <location evidence="1">Cell membrane</location>
        <topology evidence="1">Multi-pass membrane protein</topology>
    </subcellularLocation>
    <subcellularLocation>
        <location evidence="8">Membrane</location>
        <topology evidence="8">Multi-pass membrane protein</topology>
    </subcellularLocation>
</comment>
<dbReference type="Pfam" id="PF01544">
    <property type="entry name" value="CorA"/>
    <property type="match status" value="1"/>
</dbReference>
<keyword evidence="8" id="KW-0406">Ion transport</keyword>
<dbReference type="KEGG" id="glt:GlitD10_1400"/>
<evidence type="ECO:0000256" key="6">
    <source>
        <dbReference type="ARBA" id="ARBA00022989"/>
    </source>
</evidence>
<evidence type="ECO:0000313" key="9">
    <source>
        <dbReference type="EMBL" id="APB33721.1"/>
    </source>
</evidence>
<organism evidence="9 10">
    <name type="scientific">Gloeomargarita lithophora Alchichica-D10</name>
    <dbReference type="NCBI Taxonomy" id="1188229"/>
    <lineage>
        <taxon>Bacteria</taxon>
        <taxon>Bacillati</taxon>
        <taxon>Cyanobacteriota</taxon>
        <taxon>Cyanophyceae</taxon>
        <taxon>Gloeomargaritales</taxon>
        <taxon>Gloeomargaritaceae</taxon>
        <taxon>Gloeomargarita</taxon>
    </lineage>
</organism>
<keyword evidence="5 8" id="KW-0812">Transmembrane</keyword>
<dbReference type="PANTHER" id="PTHR46494:SF1">
    <property type="entry name" value="CORA FAMILY METAL ION TRANSPORTER (EUROFUNG)"/>
    <property type="match status" value="1"/>
</dbReference>
<dbReference type="GO" id="GO:0015087">
    <property type="term" value="F:cobalt ion transmembrane transporter activity"/>
    <property type="evidence" value="ECO:0007669"/>
    <property type="project" value="UniProtKB-UniRule"/>
</dbReference>
<evidence type="ECO:0000313" key="10">
    <source>
        <dbReference type="Proteomes" id="UP000180235"/>
    </source>
</evidence>
<dbReference type="GO" id="GO:0015095">
    <property type="term" value="F:magnesium ion transmembrane transporter activity"/>
    <property type="evidence" value="ECO:0007669"/>
    <property type="project" value="UniProtKB-UniRule"/>
</dbReference>
<evidence type="ECO:0000256" key="2">
    <source>
        <dbReference type="ARBA" id="ARBA00009765"/>
    </source>
</evidence>
<comment type="similarity">
    <text evidence="2 8">Belongs to the CorA metal ion transporter (MIT) (TC 1.A.35) family.</text>
</comment>
<evidence type="ECO:0000256" key="4">
    <source>
        <dbReference type="ARBA" id="ARBA00022475"/>
    </source>
</evidence>
<dbReference type="FunFam" id="1.20.58.340:FF:000012">
    <property type="entry name" value="Magnesium transport protein CorA"/>
    <property type="match status" value="1"/>
</dbReference>
<dbReference type="InterPro" id="IPR002523">
    <property type="entry name" value="MgTranspt_CorA/ZnTranspt_ZntB"/>
</dbReference>
<dbReference type="GO" id="GO:0050897">
    <property type="term" value="F:cobalt ion binding"/>
    <property type="evidence" value="ECO:0007669"/>
    <property type="project" value="TreeGrafter"/>
</dbReference>
<dbReference type="NCBIfam" id="TIGR00383">
    <property type="entry name" value="corA"/>
    <property type="match status" value="1"/>
</dbReference>
<dbReference type="Gene3D" id="3.30.460.20">
    <property type="entry name" value="CorA soluble domain-like"/>
    <property type="match status" value="1"/>
</dbReference>
<dbReference type="PANTHER" id="PTHR46494">
    <property type="entry name" value="CORA FAMILY METAL ION TRANSPORTER (EUROFUNG)"/>
    <property type="match status" value="1"/>
</dbReference>
<evidence type="ECO:0000256" key="7">
    <source>
        <dbReference type="ARBA" id="ARBA00023136"/>
    </source>
</evidence>
<protein>
    <recommendedName>
        <fullName evidence="8">Magnesium transport protein CorA</fullName>
    </recommendedName>
</protein>
<dbReference type="InterPro" id="IPR004488">
    <property type="entry name" value="Mg/Co-transport_prot_CorA"/>
</dbReference>
<dbReference type="GO" id="GO:0000287">
    <property type="term" value="F:magnesium ion binding"/>
    <property type="evidence" value="ECO:0007669"/>
    <property type="project" value="TreeGrafter"/>
</dbReference>
<dbReference type="CDD" id="cd12828">
    <property type="entry name" value="TmCorA-like_1"/>
    <property type="match status" value="1"/>
</dbReference>
<keyword evidence="4 8" id="KW-1003">Cell membrane</keyword>
<dbReference type="Gene3D" id="1.20.58.340">
    <property type="entry name" value="Magnesium transport protein CorA, transmembrane region"/>
    <property type="match status" value="2"/>
</dbReference>
<sequence length="403" mass="46109">MSSHLSQTHPSQWQGYTPLTTDAAWEDESYVDYYYDDPGDMPGTLTIDPEAPPPELVLIDYGSHHATRQPLTRPQECIPYMDSQSVSWLDVQGLGSEDILQELGQVFRLHPLTLEDIVNVPQRPKVEQYPDHILLIARMVTPREVGYGFDTEQVSFILGSSGYLLTVQEEGEHDTFASVRERIRVGKGMIRNYGADYLTYALLDTIVDGFFPVLELYGERLEELEDEVVINPTRTTLAEIHQLKRDLLSLRRLIWPLRDAVNVLIRDAGDFFGAEVRVYLRDCYDHTVQVMDIVETYREVASSLMDVYLSAIGNKMNEIMKFLTVISTIFIPLTFIAGVYGMNFAPDKSPWNMPELDWYWGYPFALGLMAVIAVALIIFFKRRGWFDNFSLVITDRVDGNPRL</sequence>
<dbReference type="STRING" id="1188229.GlitD10_1400"/>
<dbReference type="AlphaFoldDB" id="A0A1J0ACS4"/>
<dbReference type="InterPro" id="IPR045861">
    <property type="entry name" value="CorA_cytoplasmic_dom"/>
</dbReference>